<evidence type="ECO:0000313" key="5">
    <source>
        <dbReference type="Proteomes" id="UP001285441"/>
    </source>
</evidence>
<gene>
    <name evidence="4" type="ORF">B0H63DRAFT_365588</name>
</gene>
<dbReference type="EMBL" id="JAULSW010000003">
    <property type="protein sequence ID" value="KAK3386480.1"/>
    <property type="molecule type" value="Genomic_DNA"/>
</dbReference>
<dbReference type="AlphaFoldDB" id="A0AAE0NRU9"/>
<feature type="repeat" description="ANK" evidence="3">
    <location>
        <begin position="39"/>
        <end position="71"/>
    </location>
</feature>
<dbReference type="SUPFAM" id="SSF48403">
    <property type="entry name" value="Ankyrin repeat"/>
    <property type="match status" value="1"/>
</dbReference>
<evidence type="ECO:0000313" key="4">
    <source>
        <dbReference type="EMBL" id="KAK3386480.1"/>
    </source>
</evidence>
<keyword evidence="2 3" id="KW-0040">ANK repeat</keyword>
<proteinExistence type="predicted"/>
<dbReference type="Gene3D" id="1.25.40.20">
    <property type="entry name" value="Ankyrin repeat-containing domain"/>
    <property type="match status" value="1"/>
</dbReference>
<evidence type="ECO:0000256" key="1">
    <source>
        <dbReference type="ARBA" id="ARBA00022737"/>
    </source>
</evidence>
<sequence>EESKRTPLHQAVIMGRIEVVEELLRHSECARFIDLGDINDRAAIHEAAARGHIDTLQMLLHSGAQVDVHDKMGMTPLHLA</sequence>
<dbReference type="PANTHER" id="PTHR24198">
    <property type="entry name" value="ANKYRIN REPEAT AND PROTEIN KINASE DOMAIN-CONTAINING PROTEIN"/>
    <property type="match status" value="1"/>
</dbReference>
<dbReference type="Pfam" id="PF00023">
    <property type="entry name" value="Ank"/>
    <property type="match status" value="1"/>
</dbReference>
<dbReference type="PROSITE" id="PS50297">
    <property type="entry name" value="ANK_REP_REGION"/>
    <property type="match status" value="2"/>
</dbReference>
<feature type="non-terminal residue" evidence="4">
    <location>
        <position position="80"/>
    </location>
</feature>
<organism evidence="4 5">
    <name type="scientific">Podospora didyma</name>
    <dbReference type="NCBI Taxonomy" id="330526"/>
    <lineage>
        <taxon>Eukaryota</taxon>
        <taxon>Fungi</taxon>
        <taxon>Dikarya</taxon>
        <taxon>Ascomycota</taxon>
        <taxon>Pezizomycotina</taxon>
        <taxon>Sordariomycetes</taxon>
        <taxon>Sordariomycetidae</taxon>
        <taxon>Sordariales</taxon>
        <taxon>Podosporaceae</taxon>
        <taxon>Podospora</taxon>
    </lineage>
</organism>
<keyword evidence="1" id="KW-0677">Repeat</keyword>
<dbReference type="Pfam" id="PF13637">
    <property type="entry name" value="Ank_4"/>
    <property type="match status" value="1"/>
</dbReference>
<dbReference type="PROSITE" id="PS50088">
    <property type="entry name" value="ANK_REPEAT"/>
    <property type="match status" value="2"/>
</dbReference>
<feature type="non-terminal residue" evidence="4">
    <location>
        <position position="1"/>
    </location>
</feature>
<name>A0AAE0NRU9_9PEZI</name>
<reference evidence="4" key="2">
    <citation type="submission" date="2023-06" db="EMBL/GenBank/DDBJ databases">
        <authorList>
            <consortium name="Lawrence Berkeley National Laboratory"/>
            <person name="Haridas S."/>
            <person name="Hensen N."/>
            <person name="Bonometti L."/>
            <person name="Westerberg I."/>
            <person name="Brannstrom I.O."/>
            <person name="Guillou S."/>
            <person name="Cros-Aarteil S."/>
            <person name="Calhoun S."/>
            <person name="Kuo A."/>
            <person name="Mondo S."/>
            <person name="Pangilinan J."/>
            <person name="Riley R."/>
            <person name="LaButti K."/>
            <person name="Andreopoulos B."/>
            <person name="Lipzen A."/>
            <person name="Chen C."/>
            <person name="Yanf M."/>
            <person name="Daum C."/>
            <person name="Ng V."/>
            <person name="Clum A."/>
            <person name="Steindorff A."/>
            <person name="Ohm R."/>
            <person name="Martin F."/>
            <person name="Silar P."/>
            <person name="Natvig D."/>
            <person name="Lalanne C."/>
            <person name="Gautier V."/>
            <person name="Ament-velasquez S.L."/>
            <person name="Kruys A."/>
            <person name="Hutchinson M.I."/>
            <person name="Powell A.J."/>
            <person name="Barry K."/>
            <person name="Miller A.N."/>
            <person name="Grigoriev I.V."/>
            <person name="Debuchy R."/>
            <person name="Gladieux P."/>
            <person name="Thoren M.H."/>
            <person name="Johannesson H."/>
        </authorList>
    </citation>
    <scope>NUCLEOTIDE SEQUENCE</scope>
    <source>
        <strain evidence="4">CBS 232.78</strain>
    </source>
</reference>
<protein>
    <submittedName>
        <fullName evidence="4">Ankyrin repeat protein</fullName>
    </submittedName>
</protein>
<dbReference type="PANTHER" id="PTHR24198:SF165">
    <property type="entry name" value="ANKYRIN REPEAT-CONTAINING PROTEIN-RELATED"/>
    <property type="match status" value="1"/>
</dbReference>
<feature type="repeat" description="ANK" evidence="3">
    <location>
        <begin position="3"/>
        <end position="27"/>
    </location>
</feature>
<dbReference type="Proteomes" id="UP001285441">
    <property type="component" value="Unassembled WGS sequence"/>
</dbReference>
<comment type="caution">
    <text evidence="4">The sequence shown here is derived from an EMBL/GenBank/DDBJ whole genome shotgun (WGS) entry which is preliminary data.</text>
</comment>
<keyword evidence="5" id="KW-1185">Reference proteome</keyword>
<evidence type="ECO:0000256" key="3">
    <source>
        <dbReference type="PROSITE-ProRule" id="PRU00023"/>
    </source>
</evidence>
<dbReference type="InterPro" id="IPR002110">
    <property type="entry name" value="Ankyrin_rpt"/>
</dbReference>
<accession>A0AAE0NRU9</accession>
<reference evidence="4" key="1">
    <citation type="journal article" date="2023" name="Mol. Phylogenet. Evol.">
        <title>Genome-scale phylogeny and comparative genomics of the fungal order Sordariales.</title>
        <authorList>
            <person name="Hensen N."/>
            <person name="Bonometti L."/>
            <person name="Westerberg I."/>
            <person name="Brannstrom I.O."/>
            <person name="Guillou S."/>
            <person name="Cros-Aarteil S."/>
            <person name="Calhoun S."/>
            <person name="Haridas S."/>
            <person name="Kuo A."/>
            <person name="Mondo S."/>
            <person name="Pangilinan J."/>
            <person name="Riley R."/>
            <person name="LaButti K."/>
            <person name="Andreopoulos B."/>
            <person name="Lipzen A."/>
            <person name="Chen C."/>
            <person name="Yan M."/>
            <person name="Daum C."/>
            <person name="Ng V."/>
            <person name="Clum A."/>
            <person name="Steindorff A."/>
            <person name="Ohm R.A."/>
            <person name="Martin F."/>
            <person name="Silar P."/>
            <person name="Natvig D.O."/>
            <person name="Lalanne C."/>
            <person name="Gautier V."/>
            <person name="Ament-Velasquez S.L."/>
            <person name="Kruys A."/>
            <person name="Hutchinson M.I."/>
            <person name="Powell A.J."/>
            <person name="Barry K."/>
            <person name="Miller A.N."/>
            <person name="Grigoriev I.V."/>
            <person name="Debuchy R."/>
            <person name="Gladieux P."/>
            <person name="Hiltunen Thoren M."/>
            <person name="Johannesson H."/>
        </authorList>
    </citation>
    <scope>NUCLEOTIDE SEQUENCE</scope>
    <source>
        <strain evidence="4">CBS 232.78</strain>
    </source>
</reference>
<dbReference type="InterPro" id="IPR036770">
    <property type="entry name" value="Ankyrin_rpt-contain_sf"/>
</dbReference>
<dbReference type="SMART" id="SM00248">
    <property type="entry name" value="ANK"/>
    <property type="match status" value="2"/>
</dbReference>
<evidence type="ECO:0000256" key="2">
    <source>
        <dbReference type="ARBA" id="ARBA00023043"/>
    </source>
</evidence>